<keyword evidence="5 6" id="KW-0067">ATP-binding</keyword>
<dbReference type="PROSITE" id="PS00107">
    <property type="entry name" value="PROTEIN_KINASE_ATP"/>
    <property type="match status" value="1"/>
</dbReference>
<dbReference type="Gene3D" id="3.30.70.1230">
    <property type="entry name" value="Nucleotide cyclase"/>
    <property type="match status" value="1"/>
</dbReference>
<evidence type="ECO:0000313" key="10">
    <source>
        <dbReference type="EMBL" id="BCK88537.1"/>
    </source>
</evidence>
<dbReference type="InterPro" id="IPR017441">
    <property type="entry name" value="Protein_kinase_ATP_BS"/>
</dbReference>
<evidence type="ECO:0000256" key="3">
    <source>
        <dbReference type="ARBA" id="ARBA00022741"/>
    </source>
</evidence>
<dbReference type="InterPro" id="IPR029787">
    <property type="entry name" value="Nucleotide_cyclase"/>
</dbReference>
<dbReference type="KEGG" id="seme:MIZ01_2341"/>
<comment type="subcellular location">
    <subcellularLocation>
        <location evidence="1">Membrane</location>
        <topology evidence="1">Single-pass membrane protein</topology>
    </subcellularLocation>
</comment>
<dbReference type="PROSITE" id="PS00108">
    <property type="entry name" value="PROTEIN_KINASE_ST"/>
    <property type="match status" value="1"/>
</dbReference>
<name>A0AAN2C070_9PROT</name>
<protein>
    <submittedName>
        <fullName evidence="10">Serine/threonine-protein kinase PknD</fullName>
    </submittedName>
</protein>
<dbReference type="PANTHER" id="PTHR43289">
    <property type="entry name" value="MITOGEN-ACTIVATED PROTEIN KINASE KINASE KINASE 20-RELATED"/>
    <property type="match status" value="1"/>
</dbReference>
<dbReference type="GO" id="GO:0035556">
    <property type="term" value="P:intracellular signal transduction"/>
    <property type="evidence" value="ECO:0007669"/>
    <property type="project" value="InterPro"/>
</dbReference>
<dbReference type="RefSeq" id="WP_237247055.1">
    <property type="nucleotide sequence ID" value="NZ_AP023423.1"/>
</dbReference>
<dbReference type="InterPro" id="IPR000719">
    <property type="entry name" value="Prot_kinase_dom"/>
</dbReference>
<evidence type="ECO:0000256" key="5">
    <source>
        <dbReference type="ARBA" id="ARBA00022840"/>
    </source>
</evidence>
<evidence type="ECO:0000256" key="4">
    <source>
        <dbReference type="ARBA" id="ARBA00022777"/>
    </source>
</evidence>
<dbReference type="InterPro" id="IPR011009">
    <property type="entry name" value="Kinase-like_dom_sf"/>
</dbReference>
<keyword evidence="3 6" id="KW-0547">Nucleotide-binding</keyword>
<dbReference type="Gene3D" id="3.30.200.20">
    <property type="entry name" value="Phosphorylase Kinase, domain 1"/>
    <property type="match status" value="1"/>
</dbReference>
<dbReference type="Pfam" id="PF00069">
    <property type="entry name" value="Pkinase"/>
    <property type="match status" value="1"/>
</dbReference>
<evidence type="ECO:0000256" key="2">
    <source>
        <dbReference type="ARBA" id="ARBA00022679"/>
    </source>
</evidence>
<sequence>MNQIEPNRGKKPKGATANVLALPEQHQLYEYQIQRTLGGGAFGITYLARDTNLDLTVAIKEYMPMDLSVRDGSQHVRANSDESQELFQWGLERFIDEARVLANFRHPNIVRVLRYFKANGTAYIVMEYESGEPLKNWMSAHSPIDPEGLLAVINPLLDGLELMHKGDFLHRDIKPDNVYIRRDGTPVLLDFGAARRVTPDRELTAIFSPGFAPFEQYHSHGNQGPWTDIYSLAAVMYWMIGGEKPTEAAARLKNHAMVPAVGIDRNNLFPAAFLEAIDWALETEESQRPQSIPEFRTRLNQSLAGPTAVSRAGTEANRLDFHIDSNTRFNANFQTEANGKRNFICTLMFLDIVAYSKCSVDEQFSLKSEFNQIISARLSHIPHDSRITLDTGDGAAICFMGDPEEVLHAAEEIQKMFLAQQRLQVRMGLHIGPIRILNDLNNRNNLIGDGINVAQRVMSFADNNQLLVSRAYYDVVSCLSDDAAKRFRRLGEHRDKHDRPHELYAVISQVGEDDGGVRTRLMPQPEAEAAKPIDAESVEILGAELCRLIGPLAPILVRKAVARARSVDDLREILSQSITDPVQKQSFLSSSGRQLDLSAISSITGGSQSTGSRSKMNDMGSAKPGITNTLKSALTEEDVARLEKLFVQFIGPVGRILMKNELKKTDDYRHLCEQLAQHIDNPEARASFIGKLAGPI</sequence>
<feature type="binding site" evidence="6">
    <location>
        <position position="60"/>
    </location>
    <ligand>
        <name>ATP</name>
        <dbReference type="ChEBI" id="CHEBI:30616"/>
    </ligand>
</feature>
<dbReference type="InterPro" id="IPR001054">
    <property type="entry name" value="A/G_cyclase"/>
</dbReference>
<dbReference type="SMART" id="SM00220">
    <property type="entry name" value="S_TKc"/>
    <property type="match status" value="1"/>
</dbReference>
<feature type="region of interest" description="Disordered" evidence="7">
    <location>
        <begin position="602"/>
        <end position="622"/>
    </location>
</feature>
<feature type="domain" description="Guanylate cyclase" evidence="9">
    <location>
        <begin position="405"/>
        <end position="458"/>
    </location>
</feature>
<dbReference type="GO" id="GO:0004674">
    <property type="term" value="F:protein serine/threonine kinase activity"/>
    <property type="evidence" value="ECO:0007669"/>
    <property type="project" value="TreeGrafter"/>
</dbReference>
<accession>A0AAN2C070</accession>
<dbReference type="PANTHER" id="PTHR43289:SF34">
    <property type="entry name" value="SERINE_THREONINE-PROTEIN KINASE YBDM-RELATED"/>
    <property type="match status" value="1"/>
</dbReference>
<feature type="domain" description="Protein kinase" evidence="8">
    <location>
        <begin position="31"/>
        <end position="303"/>
    </location>
</feature>
<evidence type="ECO:0000259" key="9">
    <source>
        <dbReference type="PROSITE" id="PS50125"/>
    </source>
</evidence>
<dbReference type="InterPro" id="IPR008271">
    <property type="entry name" value="Ser/Thr_kinase_AS"/>
</dbReference>
<evidence type="ECO:0000313" key="11">
    <source>
        <dbReference type="Proteomes" id="UP001320326"/>
    </source>
</evidence>
<dbReference type="AlphaFoldDB" id="A0AAN2C070"/>
<evidence type="ECO:0000259" key="8">
    <source>
        <dbReference type="PROSITE" id="PS50011"/>
    </source>
</evidence>
<dbReference type="GO" id="GO:0009190">
    <property type="term" value="P:cyclic nucleotide biosynthetic process"/>
    <property type="evidence" value="ECO:0007669"/>
    <property type="project" value="InterPro"/>
</dbReference>
<feature type="compositionally biased region" description="Low complexity" evidence="7">
    <location>
        <begin position="602"/>
        <end position="614"/>
    </location>
</feature>
<dbReference type="GO" id="GO:0016020">
    <property type="term" value="C:membrane"/>
    <property type="evidence" value="ECO:0007669"/>
    <property type="project" value="UniProtKB-SubCell"/>
</dbReference>
<reference evidence="10 11" key="1">
    <citation type="journal article" date="2022" name="Int. J. Syst. Evol. Microbiol.">
        <title>&lt;i&gt;Sideroxyarcus emersonii&lt;/i&gt; gen. nov. sp. nov., a neutrophilic, microaerobic iron- and thiosulfate-oxidizing bacterium isolated from iron-rich wetland sediment.</title>
        <authorList>
            <person name="Kato S."/>
            <person name="Itoh T."/>
            <person name="Iino T."/>
            <person name="Ohkuma M."/>
        </authorList>
    </citation>
    <scope>NUCLEOTIDE SEQUENCE [LARGE SCALE GENOMIC DNA]</scope>
    <source>
        <strain evidence="10 11">MIZ01</strain>
    </source>
</reference>
<evidence type="ECO:0000256" key="7">
    <source>
        <dbReference type="SAM" id="MobiDB-lite"/>
    </source>
</evidence>
<dbReference type="SUPFAM" id="SSF56112">
    <property type="entry name" value="Protein kinase-like (PK-like)"/>
    <property type="match status" value="1"/>
</dbReference>
<dbReference type="Proteomes" id="UP001320326">
    <property type="component" value="Chromosome"/>
</dbReference>
<dbReference type="PROSITE" id="PS50011">
    <property type="entry name" value="PROTEIN_KINASE_DOM"/>
    <property type="match status" value="1"/>
</dbReference>
<organism evidence="10 11">
    <name type="scientific">Sideroxyarcus emersonii</name>
    <dbReference type="NCBI Taxonomy" id="2764705"/>
    <lineage>
        <taxon>Bacteria</taxon>
        <taxon>Pseudomonadati</taxon>
        <taxon>Pseudomonadota</taxon>
        <taxon>Betaproteobacteria</taxon>
        <taxon>Nitrosomonadales</taxon>
        <taxon>Gallionellaceae</taxon>
        <taxon>Sideroxyarcus</taxon>
    </lineage>
</organism>
<dbReference type="PROSITE" id="PS50125">
    <property type="entry name" value="GUANYLATE_CYCLASE_2"/>
    <property type="match status" value="1"/>
</dbReference>
<dbReference type="InterPro" id="IPR058395">
    <property type="entry name" value="DUF8082"/>
</dbReference>
<dbReference type="Gene3D" id="1.10.510.10">
    <property type="entry name" value="Transferase(Phosphotransferase) domain 1"/>
    <property type="match status" value="1"/>
</dbReference>
<keyword evidence="2" id="KW-0808">Transferase</keyword>
<dbReference type="CDD" id="cd07302">
    <property type="entry name" value="CHD"/>
    <property type="match status" value="1"/>
</dbReference>
<keyword evidence="11" id="KW-1185">Reference proteome</keyword>
<dbReference type="Pfam" id="PF26309">
    <property type="entry name" value="DUF8082"/>
    <property type="match status" value="2"/>
</dbReference>
<proteinExistence type="predicted"/>
<dbReference type="GO" id="GO:0004016">
    <property type="term" value="F:adenylate cyclase activity"/>
    <property type="evidence" value="ECO:0007669"/>
    <property type="project" value="UniProtKB-ARBA"/>
</dbReference>
<gene>
    <name evidence="10" type="ORF">MIZ01_2341</name>
</gene>
<dbReference type="GO" id="GO:0005524">
    <property type="term" value="F:ATP binding"/>
    <property type="evidence" value="ECO:0007669"/>
    <property type="project" value="UniProtKB-UniRule"/>
</dbReference>
<evidence type="ECO:0000256" key="1">
    <source>
        <dbReference type="ARBA" id="ARBA00004167"/>
    </source>
</evidence>
<evidence type="ECO:0000256" key="6">
    <source>
        <dbReference type="PROSITE-ProRule" id="PRU10141"/>
    </source>
</evidence>
<dbReference type="CDD" id="cd14014">
    <property type="entry name" value="STKc_PknB_like"/>
    <property type="match status" value="1"/>
</dbReference>
<dbReference type="EMBL" id="AP023423">
    <property type="protein sequence ID" value="BCK88537.1"/>
    <property type="molecule type" value="Genomic_DNA"/>
</dbReference>
<dbReference type="SUPFAM" id="SSF55073">
    <property type="entry name" value="Nucleotide cyclase"/>
    <property type="match status" value="1"/>
</dbReference>
<keyword evidence="4 10" id="KW-0418">Kinase</keyword>